<feature type="transmembrane region" description="Helical" evidence="2">
    <location>
        <begin position="147"/>
        <end position="171"/>
    </location>
</feature>
<protein>
    <recommendedName>
        <fullName evidence="5">DUF2127 domain-containing protein</fullName>
    </recommendedName>
</protein>
<organism evidence="3 4">
    <name type="scientific">Embleya scabrispora</name>
    <dbReference type="NCBI Taxonomy" id="159449"/>
    <lineage>
        <taxon>Bacteria</taxon>
        <taxon>Bacillati</taxon>
        <taxon>Actinomycetota</taxon>
        <taxon>Actinomycetes</taxon>
        <taxon>Kitasatosporales</taxon>
        <taxon>Streptomycetaceae</taxon>
        <taxon>Embleya</taxon>
    </lineage>
</organism>
<sequence>MDWNRRACARRGHETYAPDEPALRARLHATTPVGEAWRCLRCGDYVLGEVKGRGPAGDAPVVMRGRALRDVLILRFLSVERAARGVLILLAAYAVWRFSNSQDSVRRLFEDDLTAFRPVAEHFHYDLDHSPIVDTIRKTFDYKRSTLIWVAIGMVVYAVIEIVEAVGLWYLKRWAEYLTVVATAAFLPLEGYEMREHVSWFKVCTLVLNILAVVYIIVAKRLFGVRGGAEAFEREWHSESLLEIEEAIHPGPPRQPWEEQVHATKPPPARTS</sequence>
<feature type="region of interest" description="Disordered" evidence="1">
    <location>
        <begin position="249"/>
        <end position="272"/>
    </location>
</feature>
<dbReference type="InterPro" id="IPR021125">
    <property type="entry name" value="DUF2127"/>
</dbReference>
<name>A0A1T3P4T7_9ACTN</name>
<gene>
    <name evidence="3" type="ORF">B4N89_25890</name>
</gene>
<dbReference type="eggNOG" id="COG3305">
    <property type="taxonomic scope" value="Bacteria"/>
</dbReference>
<dbReference type="OrthoDB" id="572497at2"/>
<dbReference type="Proteomes" id="UP000190037">
    <property type="component" value="Unassembled WGS sequence"/>
</dbReference>
<evidence type="ECO:0000256" key="2">
    <source>
        <dbReference type="SAM" id="Phobius"/>
    </source>
</evidence>
<dbReference type="Pfam" id="PF09900">
    <property type="entry name" value="DUF2127"/>
    <property type="match status" value="1"/>
</dbReference>
<evidence type="ECO:0000313" key="4">
    <source>
        <dbReference type="Proteomes" id="UP000190037"/>
    </source>
</evidence>
<comment type="caution">
    <text evidence="3">The sequence shown here is derived from an EMBL/GenBank/DDBJ whole genome shotgun (WGS) entry which is preliminary data.</text>
</comment>
<dbReference type="AlphaFoldDB" id="A0A1T3P4T7"/>
<keyword evidence="2" id="KW-0812">Transmembrane</keyword>
<reference evidence="3 4" key="1">
    <citation type="submission" date="2017-03" db="EMBL/GenBank/DDBJ databases">
        <title>Draft genome sequence of Streptomyces scabrisporus NF3, endophyte isolated from Amphipterygium adstringens.</title>
        <authorList>
            <person name="Vazquez M."/>
            <person name="Ceapa C.D."/>
            <person name="Rodriguez Luna D."/>
            <person name="Sanchez Esquivel S."/>
        </authorList>
    </citation>
    <scope>NUCLEOTIDE SEQUENCE [LARGE SCALE GENOMIC DNA]</scope>
    <source>
        <strain evidence="3 4">NF3</strain>
    </source>
</reference>
<accession>A0A1T3P4T7</accession>
<evidence type="ECO:0000256" key="1">
    <source>
        <dbReference type="SAM" id="MobiDB-lite"/>
    </source>
</evidence>
<feature type="transmembrane region" description="Helical" evidence="2">
    <location>
        <begin position="199"/>
        <end position="218"/>
    </location>
</feature>
<evidence type="ECO:0000313" key="3">
    <source>
        <dbReference type="EMBL" id="OPC83910.1"/>
    </source>
</evidence>
<evidence type="ECO:0008006" key="5">
    <source>
        <dbReference type="Google" id="ProtNLM"/>
    </source>
</evidence>
<dbReference type="RefSeq" id="WP_078978206.1">
    <property type="nucleotide sequence ID" value="NZ_MWQN01000001.1"/>
</dbReference>
<keyword evidence="2" id="KW-1133">Transmembrane helix</keyword>
<proteinExistence type="predicted"/>
<keyword evidence="2" id="KW-0472">Membrane</keyword>
<dbReference type="EMBL" id="MWQN01000001">
    <property type="protein sequence ID" value="OPC83910.1"/>
    <property type="molecule type" value="Genomic_DNA"/>
</dbReference>
<dbReference type="STRING" id="159449.B4N89_25890"/>
<keyword evidence="4" id="KW-1185">Reference proteome</keyword>